<evidence type="ECO:0008006" key="3">
    <source>
        <dbReference type="Google" id="ProtNLM"/>
    </source>
</evidence>
<dbReference type="Proteomes" id="UP000029864">
    <property type="component" value="Unassembled WGS sequence"/>
</dbReference>
<evidence type="ECO:0000313" key="1">
    <source>
        <dbReference type="EMBL" id="KGJ72038.1"/>
    </source>
</evidence>
<name>A0A099J3L8_9MICO</name>
<dbReference type="STRING" id="1001240.GY21_18140"/>
<evidence type="ECO:0000313" key="2">
    <source>
        <dbReference type="Proteomes" id="UP000029864"/>
    </source>
</evidence>
<reference evidence="1 2" key="1">
    <citation type="submission" date="2014-08" db="EMBL/GenBank/DDBJ databases">
        <authorList>
            <person name="Sisinthy S."/>
        </authorList>
    </citation>
    <scope>NUCLEOTIDE SEQUENCE [LARGE SCALE GENOMIC DNA]</scope>
    <source>
        <strain evidence="1 2">RuG17</strain>
    </source>
</reference>
<dbReference type="EMBL" id="JPXF01000104">
    <property type="protein sequence ID" value="KGJ72038.1"/>
    <property type="molecule type" value="Genomic_DNA"/>
</dbReference>
<gene>
    <name evidence="1" type="ORF">GY21_18140</name>
</gene>
<sequence length="119" mass="13253">MVRKIKAKLVLQLRNQGLSGRAIASAQGIARNSVQTVLETADRLGLGWDDVEEMSEAEVYAALFPGRGVHESVFAQPDWGRVHTELARVGVTLKLLHQEYVDASRQAQAVMSYDRFCRL</sequence>
<proteinExistence type="predicted"/>
<protein>
    <recommendedName>
        <fullName evidence="3">HTH IS408-type domain-containing protein</fullName>
    </recommendedName>
</protein>
<accession>A0A099J3L8</accession>
<dbReference type="AlphaFoldDB" id="A0A099J3L8"/>
<feature type="non-terminal residue" evidence="1">
    <location>
        <position position="119"/>
    </location>
</feature>
<organism evidence="1 2">
    <name type="scientific">Cryobacterium roopkundense</name>
    <dbReference type="NCBI Taxonomy" id="1001240"/>
    <lineage>
        <taxon>Bacteria</taxon>
        <taxon>Bacillati</taxon>
        <taxon>Actinomycetota</taxon>
        <taxon>Actinomycetes</taxon>
        <taxon>Micrococcales</taxon>
        <taxon>Microbacteriaceae</taxon>
        <taxon>Cryobacterium</taxon>
    </lineage>
</organism>
<keyword evidence="2" id="KW-1185">Reference proteome</keyword>
<comment type="caution">
    <text evidence="1">The sequence shown here is derived from an EMBL/GenBank/DDBJ whole genome shotgun (WGS) entry which is preliminary data.</text>
</comment>
<dbReference type="eggNOG" id="COG4584">
    <property type="taxonomic scope" value="Bacteria"/>
</dbReference>